<feature type="region of interest" description="Disordered" evidence="1">
    <location>
        <begin position="1"/>
        <end position="37"/>
    </location>
</feature>
<feature type="region of interest" description="Disordered" evidence="1">
    <location>
        <begin position="257"/>
        <end position="284"/>
    </location>
</feature>
<dbReference type="OrthoDB" id="201896at2157"/>
<keyword evidence="3" id="KW-1185">Reference proteome</keyword>
<organism evidence="2 3">
    <name type="scientific">Natrinema ejinorense</name>
    <dbReference type="NCBI Taxonomy" id="373386"/>
    <lineage>
        <taxon>Archaea</taxon>
        <taxon>Methanobacteriati</taxon>
        <taxon>Methanobacteriota</taxon>
        <taxon>Stenosarchaea group</taxon>
        <taxon>Halobacteria</taxon>
        <taxon>Halobacteriales</taxon>
        <taxon>Natrialbaceae</taxon>
        <taxon>Natrinema</taxon>
    </lineage>
</organism>
<evidence type="ECO:0000313" key="3">
    <source>
        <dbReference type="Proteomes" id="UP000219689"/>
    </source>
</evidence>
<dbReference type="RefSeq" id="WP_097378271.1">
    <property type="nucleotide sequence ID" value="NZ_NXNI01000001.1"/>
</dbReference>
<gene>
    <name evidence="2" type="ORF">CP557_01480</name>
</gene>
<feature type="compositionally biased region" description="Polar residues" evidence="1">
    <location>
        <begin position="1"/>
        <end position="11"/>
    </location>
</feature>
<protein>
    <submittedName>
        <fullName evidence="2">Uncharacterized protein</fullName>
    </submittedName>
</protein>
<name>A0A2A5QRD9_9EURY</name>
<dbReference type="EMBL" id="NXNI01000001">
    <property type="protein sequence ID" value="PCR89323.1"/>
    <property type="molecule type" value="Genomic_DNA"/>
</dbReference>
<sequence length="417" mass="44140">MSLSESQSGTTAEAGHLPGRYEWVVEPSPGEVPTDPEWNRFSDAIRTFEMDPGVTVARQDSVGTADAVDHNRGPEEPEATVGYDLQQFFVDTDGNPVDASAYGILRDEFNDLLGTLLAVGRREYGGGNDDAGVREYSVVRGGGVDSASPTLDPSGDQPILMELSLVARKARSVKIHQPSASTTLEIVSTEDTDTMEITIENEDASTTETIALDGTTAVTTTTEFADIDAIWLADNPEGNVEISDGSGTTLCDLTGGLEYSDDDQPVDGDRGVPPTGAGSHSDPIGSSFEFFVGDRFERPAGESVRPRINSASWTVENNINTQALHQTRAPAIDAGNRSASVDADAAGSFISHKSMMEALQKVQADIEHELSGGIVRFKNTTATDSASRTVEADQAVASISETFSASGDPAIELEATN</sequence>
<comment type="caution">
    <text evidence="2">The sequence shown here is derived from an EMBL/GenBank/DDBJ whole genome shotgun (WGS) entry which is preliminary data.</text>
</comment>
<reference evidence="2 3" key="1">
    <citation type="submission" date="2017-09" db="EMBL/GenBank/DDBJ databases">
        <title>Genome sequences of Natrinema ejinorence JCM 13890T.</title>
        <authorList>
            <person name="Roh S.W."/>
            <person name="Kim Y.B."/>
            <person name="Kim J.Y."/>
        </authorList>
    </citation>
    <scope>NUCLEOTIDE SEQUENCE [LARGE SCALE GENOMIC DNA]</scope>
    <source>
        <strain evidence="2 3">JCM 13890</strain>
    </source>
</reference>
<evidence type="ECO:0000313" key="2">
    <source>
        <dbReference type="EMBL" id="PCR89323.1"/>
    </source>
</evidence>
<dbReference type="AlphaFoldDB" id="A0A2A5QRD9"/>
<proteinExistence type="predicted"/>
<accession>A0A2A5QRD9</accession>
<evidence type="ECO:0000256" key="1">
    <source>
        <dbReference type="SAM" id="MobiDB-lite"/>
    </source>
</evidence>
<dbReference type="Proteomes" id="UP000219689">
    <property type="component" value="Unassembled WGS sequence"/>
</dbReference>